<dbReference type="AlphaFoldDB" id="A0AAE0GXS4"/>
<comment type="subcellular location">
    <subcellularLocation>
        <location evidence="1">Plastid</location>
    </subcellularLocation>
</comment>
<evidence type="ECO:0000256" key="3">
    <source>
        <dbReference type="ARBA" id="ARBA00022640"/>
    </source>
</evidence>
<dbReference type="PANTHER" id="PTHR47128">
    <property type="match status" value="1"/>
</dbReference>
<keyword evidence="3" id="KW-0934">Plastid</keyword>
<feature type="domain" description="NmrA-like" evidence="5">
    <location>
        <begin position="186"/>
        <end position="423"/>
    </location>
</feature>
<dbReference type="Proteomes" id="UP001190700">
    <property type="component" value="Unassembled WGS sequence"/>
</dbReference>
<evidence type="ECO:0000259" key="5">
    <source>
        <dbReference type="Pfam" id="PF05368"/>
    </source>
</evidence>
<accession>A0AAE0GXS4</accession>
<evidence type="ECO:0000313" key="6">
    <source>
        <dbReference type="EMBL" id="KAK3286182.1"/>
    </source>
</evidence>
<comment type="caution">
    <text evidence="6">The sequence shown here is derived from an EMBL/GenBank/DDBJ whole genome shotgun (WGS) entry which is preliminary data.</text>
</comment>
<sequence length="545" mass="60192">MQISPWQIPEVKTDTNHSLDGAGTWSRDGAFPRDWGAGLWKMLKMNSESKSKRLKAHEYLIIFVTGMFSALAAWPRDDDITNTFAASMGVLTAIIRKLVSHSVKPKARKKFWKIVNPELFDADLDRISVSATPKACPHQQVVSRNFLGNVSLFAGSTKSPEASLKLAAQCMADEVEGVASGTPVKKTSILVLGATGTLGRQVVRRALDEGYDVRCIVRPRQNPADFLRDWGAVTVRADLTKPESIPPALVGIHTVIDCATARPEESITAIDWTGKCNFIQSCKAMGIERYVFCSIDGCEQHPEVPLMDVKRCTELYLKEIGMKHTVLRLCGFMQALIQQYAVPILEEQSVWGTDNETKTAYLDTQDVARMTLAAVGSEACVDKTLTLAGPDSYTIAEVIAKCEKLAGSEAQVTKVPVGLIKTIQGFTSFFQWTRDASDRLAFAEVLSDSNKSFSAPMEETYELLGLDPKDTTTLDSDLGDPPPGPRRALHLLYFLSFQYISILLPRELGIKFPVGVSQHQDFYARILKKLKEVGGAQSKQKDFYL</sequence>
<proteinExistence type="predicted"/>
<dbReference type="InterPro" id="IPR036291">
    <property type="entry name" value="NAD(P)-bd_dom_sf"/>
</dbReference>
<dbReference type="PANTHER" id="PTHR47128:SF2">
    <property type="entry name" value="PROTEIN HIGH CHLOROPHYLL FLUORESCENCE PHENOTYPE 244, CHLOROPLASTIC"/>
    <property type="match status" value="1"/>
</dbReference>
<reference evidence="6 7" key="1">
    <citation type="journal article" date="2015" name="Genome Biol. Evol.">
        <title>Comparative Genomics of a Bacterivorous Green Alga Reveals Evolutionary Causalities and Consequences of Phago-Mixotrophic Mode of Nutrition.</title>
        <authorList>
            <person name="Burns J.A."/>
            <person name="Paasch A."/>
            <person name="Narechania A."/>
            <person name="Kim E."/>
        </authorList>
    </citation>
    <scope>NUCLEOTIDE SEQUENCE [LARGE SCALE GENOMIC DNA]</scope>
    <source>
        <strain evidence="6 7">PLY_AMNH</strain>
    </source>
</reference>
<organism evidence="6 7">
    <name type="scientific">Cymbomonas tetramitiformis</name>
    <dbReference type="NCBI Taxonomy" id="36881"/>
    <lineage>
        <taxon>Eukaryota</taxon>
        <taxon>Viridiplantae</taxon>
        <taxon>Chlorophyta</taxon>
        <taxon>Pyramimonadophyceae</taxon>
        <taxon>Pyramimonadales</taxon>
        <taxon>Pyramimonadaceae</taxon>
        <taxon>Cymbomonas</taxon>
    </lineage>
</organism>
<keyword evidence="2" id="KW-0602">Photosynthesis</keyword>
<dbReference type="InterPro" id="IPR044256">
    <property type="entry name" value="HCF244-like"/>
</dbReference>
<keyword evidence="7" id="KW-1185">Reference proteome</keyword>
<dbReference type="InterPro" id="IPR008030">
    <property type="entry name" value="NmrA-like"/>
</dbReference>
<evidence type="ECO:0000256" key="4">
    <source>
        <dbReference type="ARBA" id="ARBA00023276"/>
    </source>
</evidence>
<evidence type="ECO:0000313" key="7">
    <source>
        <dbReference type="Proteomes" id="UP001190700"/>
    </source>
</evidence>
<name>A0AAE0GXS4_9CHLO</name>
<dbReference type="GO" id="GO:0009523">
    <property type="term" value="C:photosystem II"/>
    <property type="evidence" value="ECO:0007669"/>
    <property type="project" value="UniProtKB-KW"/>
</dbReference>
<keyword evidence="4" id="KW-0604">Photosystem II</keyword>
<evidence type="ECO:0000256" key="1">
    <source>
        <dbReference type="ARBA" id="ARBA00004474"/>
    </source>
</evidence>
<dbReference type="Gene3D" id="3.40.50.720">
    <property type="entry name" value="NAD(P)-binding Rossmann-like Domain"/>
    <property type="match status" value="1"/>
</dbReference>
<gene>
    <name evidence="6" type="ORF">CYMTET_6251</name>
</gene>
<dbReference type="CDD" id="cd05243">
    <property type="entry name" value="SDR_a5"/>
    <property type="match status" value="1"/>
</dbReference>
<dbReference type="GO" id="GO:0009536">
    <property type="term" value="C:plastid"/>
    <property type="evidence" value="ECO:0007669"/>
    <property type="project" value="UniProtKB-SubCell"/>
</dbReference>
<protein>
    <recommendedName>
        <fullName evidence="5">NmrA-like domain-containing protein</fullName>
    </recommendedName>
</protein>
<dbReference type="GO" id="GO:0015979">
    <property type="term" value="P:photosynthesis"/>
    <property type="evidence" value="ECO:0007669"/>
    <property type="project" value="UniProtKB-KW"/>
</dbReference>
<evidence type="ECO:0000256" key="2">
    <source>
        <dbReference type="ARBA" id="ARBA00022531"/>
    </source>
</evidence>
<dbReference type="Pfam" id="PF05368">
    <property type="entry name" value="NmrA"/>
    <property type="match status" value="1"/>
</dbReference>
<dbReference type="EMBL" id="LGRX02001429">
    <property type="protein sequence ID" value="KAK3286182.1"/>
    <property type="molecule type" value="Genomic_DNA"/>
</dbReference>
<dbReference type="SUPFAM" id="SSF51735">
    <property type="entry name" value="NAD(P)-binding Rossmann-fold domains"/>
    <property type="match status" value="1"/>
</dbReference>